<dbReference type="Gene3D" id="1.10.10.10">
    <property type="entry name" value="Winged helix-like DNA-binding domain superfamily/Winged helix DNA-binding domain"/>
    <property type="match status" value="1"/>
</dbReference>
<dbReference type="InterPro" id="IPR036388">
    <property type="entry name" value="WH-like_DNA-bd_sf"/>
</dbReference>
<sequence>MVRSSVHRSTIITLHQDGVSSREIARRLGLCRSVVFKTIRRFKDLGTSKDRPGRERPRSVTTQENVKKVREKIRRNPERSTRRMAQEMDISRASMRRIVGKHLGMKPYKKNRSHLTTEATKIKRTSVMVFAGITADGKTPRSYSFRKA</sequence>
<dbReference type="STRING" id="29170.A0A368GNZ5"/>
<feature type="compositionally biased region" description="Basic and acidic residues" evidence="2">
    <location>
        <begin position="44"/>
        <end position="58"/>
    </location>
</feature>
<dbReference type="PANTHER" id="PTHR46068">
    <property type="entry name" value="PROTEIN CBG27172"/>
    <property type="match status" value="1"/>
</dbReference>
<evidence type="ECO:0000313" key="3">
    <source>
        <dbReference type="EMBL" id="RCN46082.1"/>
    </source>
</evidence>
<dbReference type="PANTHER" id="PTHR46068:SF1">
    <property type="entry name" value="TRANSPOSASE IS30-LIKE HTH DOMAIN-CONTAINING PROTEIN"/>
    <property type="match status" value="1"/>
</dbReference>
<reference evidence="3 4" key="1">
    <citation type="submission" date="2014-10" db="EMBL/GenBank/DDBJ databases">
        <title>Draft genome of the hookworm Ancylostoma caninum.</title>
        <authorList>
            <person name="Mitreva M."/>
        </authorList>
    </citation>
    <scope>NUCLEOTIDE SEQUENCE [LARGE SCALE GENOMIC DNA]</scope>
    <source>
        <strain evidence="3 4">Baltimore</strain>
    </source>
</reference>
<evidence type="ECO:0000256" key="2">
    <source>
        <dbReference type="SAM" id="MobiDB-lite"/>
    </source>
</evidence>
<feature type="region of interest" description="Disordered" evidence="2">
    <location>
        <begin position="44"/>
        <end position="68"/>
    </location>
</feature>
<evidence type="ECO:0000313" key="4">
    <source>
        <dbReference type="Proteomes" id="UP000252519"/>
    </source>
</evidence>
<name>A0A368GNZ5_ANCCA</name>
<dbReference type="SUPFAM" id="SSF46689">
    <property type="entry name" value="Homeodomain-like"/>
    <property type="match status" value="1"/>
</dbReference>
<dbReference type="EMBL" id="JOJR01000086">
    <property type="protein sequence ID" value="RCN46082.1"/>
    <property type="molecule type" value="Genomic_DNA"/>
</dbReference>
<accession>A0A368GNZ5</accession>
<dbReference type="OrthoDB" id="5843405at2759"/>
<protein>
    <recommendedName>
        <fullName evidence="5">Paired domain-containing protein</fullName>
    </recommendedName>
</protein>
<dbReference type="GO" id="GO:0005634">
    <property type="term" value="C:nucleus"/>
    <property type="evidence" value="ECO:0007669"/>
    <property type="project" value="UniProtKB-SubCell"/>
</dbReference>
<proteinExistence type="predicted"/>
<comment type="caution">
    <text evidence="3">The sequence shown here is derived from an EMBL/GenBank/DDBJ whole genome shotgun (WGS) entry which is preliminary data.</text>
</comment>
<gene>
    <name evidence="3" type="ORF">ANCCAN_07854</name>
</gene>
<dbReference type="Pfam" id="PF13551">
    <property type="entry name" value="HTH_29"/>
    <property type="match status" value="1"/>
</dbReference>
<dbReference type="Proteomes" id="UP000252519">
    <property type="component" value="Unassembled WGS sequence"/>
</dbReference>
<keyword evidence="4" id="KW-1185">Reference proteome</keyword>
<evidence type="ECO:0000256" key="1">
    <source>
        <dbReference type="ARBA" id="ARBA00004123"/>
    </source>
</evidence>
<dbReference type="InterPro" id="IPR009057">
    <property type="entry name" value="Homeodomain-like_sf"/>
</dbReference>
<comment type="subcellular location">
    <subcellularLocation>
        <location evidence="1">Nucleus</location>
    </subcellularLocation>
</comment>
<evidence type="ECO:0008006" key="5">
    <source>
        <dbReference type="Google" id="ProtNLM"/>
    </source>
</evidence>
<dbReference type="AlphaFoldDB" id="A0A368GNZ5"/>
<organism evidence="3 4">
    <name type="scientific">Ancylostoma caninum</name>
    <name type="common">Dog hookworm</name>
    <dbReference type="NCBI Taxonomy" id="29170"/>
    <lineage>
        <taxon>Eukaryota</taxon>
        <taxon>Metazoa</taxon>
        <taxon>Ecdysozoa</taxon>
        <taxon>Nematoda</taxon>
        <taxon>Chromadorea</taxon>
        <taxon>Rhabditida</taxon>
        <taxon>Rhabditina</taxon>
        <taxon>Rhabditomorpha</taxon>
        <taxon>Strongyloidea</taxon>
        <taxon>Ancylostomatidae</taxon>
        <taxon>Ancylostomatinae</taxon>
        <taxon>Ancylostoma</taxon>
    </lineage>
</organism>